<dbReference type="Gene3D" id="3.40.50.720">
    <property type="entry name" value="NAD(P)-binding Rossmann-like Domain"/>
    <property type="match status" value="1"/>
</dbReference>
<evidence type="ECO:0000256" key="1">
    <source>
        <dbReference type="ARBA" id="ARBA00004496"/>
    </source>
</evidence>
<feature type="domain" description="Enoyl reductase (ER)" evidence="7">
    <location>
        <begin position="36"/>
        <end position="358"/>
    </location>
</feature>
<protein>
    <recommendedName>
        <fullName evidence="6">Zinc-type alcohol dehydrogenase-like protein</fullName>
    </recommendedName>
</protein>
<evidence type="ECO:0000313" key="8">
    <source>
        <dbReference type="EMBL" id="CAB3806246.1"/>
    </source>
</evidence>
<dbReference type="AlphaFoldDB" id="A0A6S7BN91"/>
<sequence>MPAQRIIECYPRRQRGWPLNTTPVTQMKAIVYDQHGLPIEDPRALFETELPKPEPGPHDLLVKIRAIAVNPVDTKVRAGMLGDTPRLLGWDAVGTVEAIGAAVTLFKVGDDVFYAGSIARAGAYAEYGVVDERIAGHQPATLDDARAAALPLTSLTAWELLFDRLCVAEGGGDGDALLIIGAAGGVGSILTQLARQLTKLRVIGTASRPQTQEWVRDLGAHDVIDHARPLEDELHRIGVAQVRYVASLTHTEARYPQIVEVLAPQGKLGVIDDPKTLDAMPLKLKAISLHWELMFTRSLFETPDMIRQHEILERIAALIDAGTLRTTLGEHFGAINAENLRRAHALIESNRARGKIVLEGF</sequence>
<dbReference type="SUPFAM" id="SSF51735">
    <property type="entry name" value="NAD(P)-binding Rossmann-fold domains"/>
    <property type="match status" value="1"/>
</dbReference>
<dbReference type="InterPro" id="IPR002364">
    <property type="entry name" value="Quin_OxRdtase/zeta-crystal_CS"/>
</dbReference>
<dbReference type="GO" id="GO:0005737">
    <property type="term" value="C:cytoplasm"/>
    <property type="evidence" value="ECO:0007669"/>
    <property type="project" value="UniProtKB-SubCell"/>
</dbReference>
<dbReference type="CDD" id="cd08252">
    <property type="entry name" value="AL_MDR"/>
    <property type="match status" value="1"/>
</dbReference>
<dbReference type="SMART" id="SM00829">
    <property type="entry name" value="PKS_ER"/>
    <property type="match status" value="1"/>
</dbReference>
<dbReference type="InterPro" id="IPR036291">
    <property type="entry name" value="NAD(P)-bd_dom_sf"/>
</dbReference>
<keyword evidence="3" id="KW-0963">Cytoplasm</keyword>
<dbReference type="Pfam" id="PF08240">
    <property type="entry name" value="ADH_N"/>
    <property type="match status" value="1"/>
</dbReference>
<keyword evidence="4" id="KW-0521">NADP</keyword>
<dbReference type="GO" id="GO:0016491">
    <property type="term" value="F:oxidoreductase activity"/>
    <property type="evidence" value="ECO:0007669"/>
    <property type="project" value="UniProtKB-KW"/>
</dbReference>
<dbReference type="PROSITE" id="PS01162">
    <property type="entry name" value="QOR_ZETA_CRYSTAL"/>
    <property type="match status" value="1"/>
</dbReference>
<dbReference type="PANTHER" id="PTHR44154">
    <property type="entry name" value="QUINONE OXIDOREDUCTASE"/>
    <property type="match status" value="1"/>
</dbReference>
<keyword evidence="6" id="KW-0560">Oxidoreductase</keyword>
<dbReference type="NCBIfam" id="TIGR02817">
    <property type="entry name" value="adh_fam_1"/>
    <property type="match status" value="1"/>
</dbReference>
<reference evidence="8 9" key="1">
    <citation type="submission" date="2020-04" db="EMBL/GenBank/DDBJ databases">
        <authorList>
            <person name="De Canck E."/>
        </authorList>
    </citation>
    <scope>NUCLEOTIDE SEQUENCE [LARGE SCALE GENOMIC DNA]</scope>
    <source>
        <strain evidence="8 9">LMG 28614</strain>
    </source>
</reference>
<dbReference type="InterPro" id="IPR020843">
    <property type="entry name" value="ER"/>
</dbReference>
<dbReference type="GO" id="GO:0003723">
    <property type="term" value="F:RNA binding"/>
    <property type="evidence" value="ECO:0007669"/>
    <property type="project" value="UniProtKB-KW"/>
</dbReference>
<evidence type="ECO:0000313" key="9">
    <source>
        <dbReference type="Proteomes" id="UP000494365"/>
    </source>
</evidence>
<dbReference type="EMBL" id="CADIKK010000044">
    <property type="protein sequence ID" value="CAB3806246.1"/>
    <property type="molecule type" value="Genomic_DNA"/>
</dbReference>
<organism evidence="8 9">
    <name type="scientific">Paraburkholderia ultramafica</name>
    <dbReference type="NCBI Taxonomy" id="1544867"/>
    <lineage>
        <taxon>Bacteria</taxon>
        <taxon>Pseudomonadati</taxon>
        <taxon>Pseudomonadota</taxon>
        <taxon>Betaproteobacteria</taxon>
        <taxon>Burkholderiales</taxon>
        <taxon>Burkholderiaceae</taxon>
        <taxon>Paraburkholderia</taxon>
    </lineage>
</organism>
<comment type="subunit">
    <text evidence="2">Homotetramer.</text>
</comment>
<comment type="subcellular location">
    <subcellularLocation>
        <location evidence="1">Cytoplasm</location>
    </subcellularLocation>
</comment>
<dbReference type="InterPro" id="IPR014182">
    <property type="entry name" value="ADH_Zn_typ-1"/>
</dbReference>
<proteinExistence type="inferred from homology"/>
<comment type="similarity">
    <text evidence="6">Belongs to the zinc-containing alcohol dehydrogenase family. Quinone oxidoreductase subfamily.</text>
</comment>
<evidence type="ECO:0000256" key="6">
    <source>
        <dbReference type="RuleBase" id="RU364000"/>
    </source>
</evidence>
<dbReference type="Gene3D" id="3.90.180.10">
    <property type="entry name" value="Medium-chain alcohol dehydrogenases, catalytic domain"/>
    <property type="match status" value="1"/>
</dbReference>
<dbReference type="InterPro" id="IPR011032">
    <property type="entry name" value="GroES-like_sf"/>
</dbReference>
<keyword evidence="5" id="KW-0694">RNA-binding</keyword>
<dbReference type="PANTHER" id="PTHR44154:SF1">
    <property type="entry name" value="QUINONE OXIDOREDUCTASE"/>
    <property type="match status" value="1"/>
</dbReference>
<keyword evidence="9" id="KW-1185">Reference proteome</keyword>
<gene>
    <name evidence="8" type="ORF">LMG28614_06350</name>
</gene>
<keyword evidence="6" id="KW-0862">Zinc</keyword>
<name>A0A6S7BN91_9BURK</name>
<evidence type="ECO:0000256" key="2">
    <source>
        <dbReference type="ARBA" id="ARBA00011881"/>
    </source>
</evidence>
<keyword evidence="6" id="KW-0479">Metal-binding</keyword>
<dbReference type="Pfam" id="PF13602">
    <property type="entry name" value="ADH_zinc_N_2"/>
    <property type="match status" value="1"/>
</dbReference>
<dbReference type="InterPro" id="IPR013154">
    <property type="entry name" value="ADH-like_N"/>
</dbReference>
<dbReference type="GO" id="GO:0008270">
    <property type="term" value="F:zinc ion binding"/>
    <property type="evidence" value="ECO:0007669"/>
    <property type="project" value="InterPro"/>
</dbReference>
<dbReference type="InterPro" id="IPR051603">
    <property type="entry name" value="Zinc-ADH_QOR/CCCR"/>
</dbReference>
<evidence type="ECO:0000256" key="4">
    <source>
        <dbReference type="ARBA" id="ARBA00022857"/>
    </source>
</evidence>
<evidence type="ECO:0000259" key="7">
    <source>
        <dbReference type="SMART" id="SM00829"/>
    </source>
</evidence>
<dbReference type="SUPFAM" id="SSF50129">
    <property type="entry name" value="GroES-like"/>
    <property type="match status" value="1"/>
</dbReference>
<evidence type="ECO:0000256" key="5">
    <source>
        <dbReference type="ARBA" id="ARBA00022884"/>
    </source>
</evidence>
<accession>A0A6S7BN91</accession>
<dbReference type="Proteomes" id="UP000494365">
    <property type="component" value="Unassembled WGS sequence"/>
</dbReference>
<evidence type="ECO:0000256" key="3">
    <source>
        <dbReference type="ARBA" id="ARBA00022490"/>
    </source>
</evidence>